<evidence type="ECO:0000259" key="2">
    <source>
        <dbReference type="Pfam" id="PF10469"/>
    </source>
</evidence>
<proteinExistence type="predicted"/>
<dbReference type="GO" id="GO:0006355">
    <property type="term" value="P:regulation of DNA-templated transcription"/>
    <property type="evidence" value="ECO:0007669"/>
    <property type="project" value="TreeGrafter"/>
</dbReference>
<dbReference type="PANTHER" id="PTHR13360:SF1">
    <property type="entry name" value="ACTIVATING SIGNAL COINTEGRATOR 1 COMPLEX SUBUNIT 1"/>
    <property type="match status" value="1"/>
</dbReference>
<dbReference type="GO" id="GO:0006307">
    <property type="term" value="P:DNA alkylation repair"/>
    <property type="evidence" value="ECO:0007669"/>
    <property type="project" value="InterPro"/>
</dbReference>
<dbReference type="InterPro" id="IPR009210">
    <property type="entry name" value="ASCC1"/>
</dbReference>
<evidence type="ECO:0000313" key="3">
    <source>
        <dbReference type="EMBL" id="EME49828.1"/>
    </source>
</evidence>
<dbReference type="InterPro" id="IPR019510">
    <property type="entry name" value="AKAP7-like_phosphoesterase"/>
</dbReference>
<dbReference type="AlphaFoldDB" id="N1Q3M2"/>
<protein>
    <recommendedName>
        <fullName evidence="2">A-kinase anchor protein 7-like phosphoesterase domain-containing protein</fullName>
    </recommendedName>
</protein>
<evidence type="ECO:0000313" key="4">
    <source>
        <dbReference type="Proteomes" id="UP000016933"/>
    </source>
</evidence>
<evidence type="ECO:0000256" key="1">
    <source>
        <dbReference type="SAM" id="MobiDB-lite"/>
    </source>
</evidence>
<dbReference type="Proteomes" id="UP000016933">
    <property type="component" value="Unassembled WGS sequence"/>
</dbReference>
<dbReference type="HOGENOM" id="CLU_038379_0_0_1"/>
<dbReference type="OrthoDB" id="277832at2759"/>
<dbReference type="Pfam" id="PF10469">
    <property type="entry name" value="AKAP7_NLS"/>
    <property type="match status" value="1"/>
</dbReference>
<feature type="region of interest" description="Disordered" evidence="1">
    <location>
        <begin position="119"/>
        <end position="142"/>
    </location>
</feature>
<sequence>MDNGRGPKGGSAKKPPLTHFLCLPLVTETSRPQLEQSLKQFRDAVSPTPQDATKETQGEAPSEAQVATMAYIHPKAIRPVGALHCTLGVMSLKQEQLEAATTCLKTLDLTAILQVQGQGTPGTAAAPDTGHPSLQRPISPSPIKPLKIDLKGLDSMHSPDKTSILYAVPIDHSDRLYPFCLAVQKMFKEKGFLLDDDRKLKLHATIVNTIYAKGRKHRTRACRAAIPQASTCAGSTEQGHGTSVDAPLKIDARSLLELHVDFVWAEHVVLDRVAICEMGAKKSLDASGNEVDERYIEVASVPLPTCD</sequence>
<reference evidence="4" key="1">
    <citation type="journal article" date="2012" name="PLoS Genet.">
        <title>The genomes of the fungal plant pathogens Cladosporium fulvum and Dothistroma septosporum reveal adaptation to different hosts and lifestyles but also signatures of common ancestry.</title>
        <authorList>
            <person name="de Wit P.J.G.M."/>
            <person name="van der Burgt A."/>
            <person name="Oekmen B."/>
            <person name="Stergiopoulos I."/>
            <person name="Abd-Elsalam K.A."/>
            <person name="Aerts A.L."/>
            <person name="Bahkali A.H."/>
            <person name="Beenen H.G."/>
            <person name="Chettri P."/>
            <person name="Cox M.P."/>
            <person name="Datema E."/>
            <person name="de Vries R.P."/>
            <person name="Dhillon B."/>
            <person name="Ganley A.R."/>
            <person name="Griffiths S.A."/>
            <person name="Guo Y."/>
            <person name="Hamelin R.C."/>
            <person name="Henrissat B."/>
            <person name="Kabir M.S."/>
            <person name="Jashni M.K."/>
            <person name="Kema G."/>
            <person name="Klaubauf S."/>
            <person name="Lapidus A."/>
            <person name="Levasseur A."/>
            <person name="Lindquist E."/>
            <person name="Mehrabi R."/>
            <person name="Ohm R.A."/>
            <person name="Owen T.J."/>
            <person name="Salamov A."/>
            <person name="Schwelm A."/>
            <person name="Schijlen E."/>
            <person name="Sun H."/>
            <person name="van den Burg H.A."/>
            <person name="van Ham R.C.H.J."/>
            <person name="Zhang S."/>
            <person name="Goodwin S.B."/>
            <person name="Grigoriev I.V."/>
            <person name="Collemare J."/>
            <person name="Bradshaw R.E."/>
        </authorList>
    </citation>
    <scope>NUCLEOTIDE SEQUENCE [LARGE SCALE GENOMIC DNA]</scope>
    <source>
        <strain evidence="4">NZE10 / CBS 128990</strain>
    </source>
</reference>
<name>N1Q3M2_DOTSN</name>
<feature type="domain" description="A-kinase anchor protein 7-like phosphoesterase" evidence="2">
    <location>
        <begin position="18"/>
        <end position="283"/>
    </location>
</feature>
<feature type="region of interest" description="Disordered" evidence="1">
    <location>
        <begin position="41"/>
        <end position="62"/>
    </location>
</feature>
<dbReference type="GO" id="GO:0005634">
    <property type="term" value="C:nucleus"/>
    <property type="evidence" value="ECO:0007669"/>
    <property type="project" value="TreeGrafter"/>
</dbReference>
<organism evidence="3 4">
    <name type="scientific">Dothistroma septosporum (strain NZE10 / CBS 128990)</name>
    <name type="common">Red band needle blight fungus</name>
    <name type="synonym">Mycosphaerella pini</name>
    <dbReference type="NCBI Taxonomy" id="675120"/>
    <lineage>
        <taxon>Eukaryota</taxon>
        <taxon>Fungi</taxon>
        <taxon>Dikarya</taxon>
        <taxon>Ascomycota</taxon>
        <taxon>Pezizomycotina</taxon>
        <taxon>Dothideomycetes</taxon>
        <taxon>Dothideomycetidae</taxon>
        <taxon>Mycosphaerellales</taxon>
        <taxon>Mycosphaerellaceae</taxon>
        <taxon>Dothistroma</taxon>
    </lineage>
</organism>
<reference evidence="3 4" key="2">
    <citation type="journal article" date="2012" name="PLoS Pathog.">
        <title>Diverse lifestyles and strategies of plant pathogenesis encoded in the genomes of eighteen Dothideomycetes fungi.</title>
        <authorList>
            <person name="Ohm R.A."/>
            <person name="Feau N."/>
            <person name="Henrissat B."/>
            <person name="Schoch C.L."/>
            <person name="Horwitz B.A."/>
            <person name="Barry K.W."/>
            <person name="Condon B.J."/>
            <person name="Copeland A.C."/>
            <person name="Dhillon B."/>
            <person name="Glaser F."/>
            <person name="Hesse C.N."/>
            <person name="Kosti I."/>
            <person name="LaButti K."/>
            <person name="Lindquist E.A."/>
            <person name="Lucas S."/>
            <person name="Salamov A.A."/>
            <person name="Bradshaw R.E."/>
            <person name="Ciuffetti L."/>
            <person name="Hamelin R.C."/>
            <person name="Kema G.H.J."/>
            <person name="Lawrence C."/>
            <person name="Scott J.A."/>
            <person name="Spatafora J.W."/>
            <person name="Turgeon B.G."/>
            <person name="de Wit P.J.G.M."/>
            <person name="Zhong S."/>
            <person name="Goodwin S.B."/>
            <person name="Grigoriev I.V."/>
        </authorList>
    </citation>
    <scope>NUCLEOTIDE SEQUENCE [LARGE SCALE GENOMIC DNA]</scope>
    <source>
        <strain evidence="4">NZE10 / CBS 128990</strain>
    </source>
</reference>
<keyword evidence="4" id="KW-1185">Reference proteome</keyword>
<dbReference type="PANTHER" id="PTHR13360">
    <property type="entry name" value="ACTIVATING SIGNAL COINTEGRATOR 1 COMPLEX SUBUNIT 1"/>
    <property type="match status" value="1"/>
</dbReference>
<dbReference type="EMBL" id="KB446535">
    <property type="protein sequence ID" value="EME49828.1"/>
    <property type="molecule type" value="Genomic_DNA"/>
</dbReference>
<dbReference type="OMA" id="LYPFCVK"/>
<dbReference type="Gene3D" id="3.90.1140.10">
    <property type="entry name" value="Cyclic phosphodiesterase"/>
    <property type="match status" value="1"/>
</dbReference>
<dbReference type="eggNOG" id="KOG2814">
    <property type="taxonomic scope" value="Eukaryota"/>
</dbReference>
<gene>
    <name evidence="3" type="ORF">DOTSEDRAFT_40978</name>
</gene>
<dbReference type="STRING" id="675120.N1Q3M2"/>
<accession>N1Q3M2</accession>